<feature type="compositionally biased region" description="Basic and acidic residues" evidence="7">
    <location>
        <begin position="3145"/>
        <end position="3166"/>
    </location>
</feature>
<dbReference type="OMA" id="DIMHTPM"/>
<gene>
    <name evidence="11" type="ORF">ASPCADRAFT_202450</name>
</gene>
<dbReference type="SUPFAM" id="SSF52540">
    <property type="entry name" value="P-loop containing nucleoside triphosphate hydrolases"/>
    <property type="match status" value="1"/>
</dbReference>
<dbReference type="InterPro" id="IPR046541">
    <property type="entry name" value="DUF6606"/>
</dbReference>
<name>A0A1R3S1H7_ASPC5</name>
<evidence type="ECO:0000259" key="8">
    <source>
        <dbReference type="Pfam" id="PF12340"/>
    </source>
</evidence>
<evidence type="ECO:0000256" key="5">
    <source>
        <dbReference type="ARBA" id="ARBA00022801"/>
    </source>
</evidence>
<proteinExistence type="predicted"/>
<dbReference type="VEuPathDB" id="FungiDB:ASPCADRAFT_202450"/>
<keyword evidence="4" id="KW-0833">Ubl conjugation pathway</keyword>
<dbReference type="InterPro" id="IPR051346">
    <property type="entry name" value="OTU_Deubiquitinase"/>
</dbReference>
<feature type="compositionally biased region" description="Acidic residues" evidence="7">
    <location>
        <begin position="3189"/>
        <end position="3203"/>
    </location>
</feature>
<dbReference type="Pfam" id="PF12340">
    <property type="entry name" value="DUF3638"/>
    <property type="match status" value="1"/>
</dbReference>
<evidence type="ECO:0000259" key="9">
    <source>
        <dbReference type="Pfam" id="PF12359"/>
    </source>
</evidence>
<dbReference type="Pfam" id="PF12359">
    <property type="entry name" value="DUF3645"/>
    <property type="match status" value="1"/>
</dbReference>
<sequence>MPGRDVSPDILVDLFNHIAFPPKLPGRRDKEPAEVEYALITRLLHAVRTLQQLADDDMKHVWQFIQKTLHTSRDVNEEGMVGKDNMLEAFNKLDLRGAIIVNIGEQNAALLIRKAEESNEVIFEAFETSPSAEQTLAASGALKWQFPGTAVSLPYQEFKNPVFQQTLTQFLEDASIEGLDEFAAKTRKAGKEVVESRDTVDPAIVTDFLITLLGANGRYIYPPLLCKRIKDDVCWDNAELPWRRSPFWLMLRVCIQRLLYLRLGDVLGRLYYKFLLSTVIAHLLKDLIDLKVLAPEQWSWLNTKLCRRLAKLETETEASSPAVKAAHSRLSREIGPLCERIIGNTTNAISNEWEAFKRGVQRRIPPLLPYARDKDLILTLPNSFAYLQNVLNSPRNNNDIRREAGSTALEKPWEKTAGQFDKLSNEYSSIAELEMAIESNKSSDSCLVVADQIEDYLNTAGNAHDGDPEQMGVLILNVFDLWVRMDKKATAEFPLLADYHPGFHPKLLDVILLSRPDDLRRLQMIQTHLHDRCSNASMGDVTIFTDPSPECFADRYLEVSAGKDLVQLQCQIETRSLAARYDKENELTRVNREFMSLTEKKDKSDCTQRRNPDGGHDIRGCSHCYYIRCRRRLQIGVHEDYLPDDHRMAEKRAIVFELGIPEAFDAYRNVTWIIINRFGPQVNSAADEPQMLLRDNKQLWSYKMNKHCRGTFSLASYTKSHLDTHYKWKSLPASPSTVLRPLGMKFLYYDSGRRRWAKDQPEFLTFAHHFALSLPPNLPLSGLYSSPNFAPDGAGPSSYEAFANMRDCPATVTIHEFMANQALMAGKHRRWLSILTELGSSNINLSSLDTMVLLRHLALQAGPGRQDDPLRVVHTVFNDADFCGRLVTQIDQHVSIIAPNWRETTYMETLLTLAIQACNLGGFGNSGARYLLLKIRRVTLEWIDHLRLEARNATEVDVAERAARYCFLAALLCRRTFAAEHYINSVLDEESAQDFFEATLAMQESLVVDMSKFSDITRSMLIRDIKASVRLRPVVQAALKRQPNSLRYAIDKVWPSSPMRGYAPWKHMPHPHEFWVSSSITSYPSQNLSQTIHFHLLEGHLLVEGTLLGKLPADLRDSEKLKELFGNQRLIAWPSNQPGMSYTLTLQKEGHTIHLGYRGKDLLIRASKGEKILEHVPRSVFENGESSDLPLPLVHDCVHWLDLRTGILEARRTPAIWKERIGNWKINVRTRKAQRRNVFLVDPHSRLAASIAKIFEHFERPSMLTIYQPPVHTLSVELKRMNLSFHVNMSKHLLQCKQLAAEIDPDQDAGTWYGLLSMLVLRNVHNRSQRSIIATTGRIRYRRHGIHVLVYKENDGEYGRYRIDDVLGRLQGPAEPLQLYTKAQLHAFTSFILPDPLTGRTGTEEALSCLASAYSQPWTPLNKNIVELLQSISCLTPSRQYYPKQAKRQQIVKWNQSLTTLIQHEGYRPVIESILSRSHRLSLFQPEGAPSSLDTATNETHLSERAHWRRSIYERTDTSCQGQAKCSDVTYLSRVAHGPSKRANKVREMVTLIRELPSEIHTADDLPSILKQWPYIGGYLGKFTPSALHEILSIDLAVQWGNLVRLCKECKTQDAYSLMFYLGLMAYGDNVDMRVIRVLAAFFILDDLKKLSLPELPSFENLHDESVPEFGSILEQVKPFQIEYKPPIQGRKKGKRGKASVEGLEIEIARMKHETESGIASVQLSSFLYQQWPCAEPAVKGFSSEFLDVEGAVEDIRHDWLRQYKNRRLTDHLEDVQEVLDAHSAAMNKLGNLPKGRGSEAIWTQSGTSEKPTVQSAHELFFKQGPQLVPNPNFLLEQREPSSGLVAHRARETSRFSAGGHESFIPGITEIERIVHGMTKSDCPVRSGYGKDLQLSIDALKEKCRQPERTHPERFTFSEGMTIFDGQIKNARTAVDGYYQQIYNALSAGDLRYRWLRQGGLWPCLTPVTILEQLRTTGTVIFGPNMKEALVSYALAVVRLQRLARMKELHAKGDQSRLDQEQLHPFHAVWDYMAFPDWILLEIDADIQIRQEQVTVALQMVSPSSGSNSVLQMNMGQGKTSVIMPMVASALAHGDVLVRLLVPKALTTQTAQVLRARLGGLVGREIIHIPFSRRTPTTPQVIREYRSLHEETLQRSGIVLGVPEHVLSFKLSGLQRVPDMKIPEAVQMIAIQDWIDHVGRDVLDECDFTLSPKTQLIYPSGSQLVVDGHPDRWEVIMAVLGLVAQHLRDLARELPQSIDVVERPFGAFPLAYLLRHDVEEILCKRIVDDICSGRGSVLPIEGYAGSQLNRLKQFISQETVDAGDIEHLETMFNDVPRVHKRAYLLRGLLVHRILLLCLKKRWNVQYGLHPKRDPVAVPFHAKGVPSDHAEWGHPDVAIIFTCLAFYHEGLSQAQTCQCLKAVLKSDDPVTEYDRWTHASAALPEGLRHWNLINVDDQGQVAEIWHHLRFSTTVINYFLKSFVFPVHAKQFAVKLQTSGWDVPFFGNSSVVSQSPRSSHAGLTTGFSGTNDNRRLLPLTIEQHDLPELLHTNAEVLTYLLQKRNRGYRPAVINGRRLSEAELLNNLTESGIRVLIDAGAFILEMDNRTLVKTWLEKDSRAQAAVYFGDDNKAWVQYQTGRCLPLIATPFADHLKDCLIYLDEAHTRGTDLKLPADAKGALTLGLNQTKDHTVQAAMRLRQLGTTQSIIFIAPPEVHRSILDVCQKKPTDKVDSSDVVQWLLHQTCVSNRELEPLFYAQGVDFCHRIQAATDYPDFLHDRTDRSKYMNILQQPEQQTLEQLYRPRVVDIADGEPMRDSNSIICRGKVSYFMQELQNRRGRSNVIQNSITSSALEEVEQEREVAYEVEDEREVQRPGRLQPYRFPGLHPTLSRFVETGLLEGSGTLPAADVLDATTIARKHGIKSKDLLPHLHVSIEFTRTVKLRHGKGRDEFMRPVNWILCNTNIDNAIVIIPEEAEALIPLLRTAAAPSTHLLTYAAPATKRMLHFDRLDYCTVPPLPTLYRLPSWLSFELGILAGRLYFEYDKYHPILQRLQLEPKSMNTSQSVLGGSSNQLGFLQEWLAARRQGQDISHTPMGYVCQRSPLRVDHPFFLETKAHKSIKEMLRPLGQTSTRTEEEYYDSEEEEWYETKEDHISRQEWEKHHAHEITSDGTGGESGEEDSSGGDKSQESDGGEEDQYYVSDGEE</sequence>
<reference evidence="12" key="1">
    <citation type="journal article" date="2017" name="Genome Biol.">
        <title>Comparative genomics reveals high biological diversity and specific adaptations in the industrially and medically important fungal genus Aspergillus.</title>
        <authorList>
            <person name="de Vries R.P."/>
            <person name="Riley R."/>
            <person name="Wiebenga A."/>
            <person name="Aguilar-Osorio G."/>
            <person name="Amillis S."/>
            <person name="Uchima C.A."/>
            <person name="Anderluh G."/>
            <person name="Asadollahi M."/>
            <person name="Askin M."/>
            <person name="Barry K."/>
            <person name="Battaglia E."/>
            <person name="Bayram O."/>
            <person name="Benocci T."/>
            <person name="Braus-Stromeyer S.A."/>
            <person name="Caldana C."/>
            <person name="Canovas D."/>
            <person name="Cerqueira G.C."/>
            <person name="Chen F."/>
            <person name="Chen W."/>
            <person name="Choi C."/>
            <person name="Clum A."/>
            <person name="Dos Santos R.A."/>
            <person name="Damasio A.R."/>
            <person name="Diallinas G."/>
            <person name="Emri T."/>
            <person name="Fekete E."/>
            <person name="Flipphi M."/>
            <person name="Freyberg S."/>
            <person name="Gallo A."/>
            <person name="Gournas C."/>
            <person name="Habgood R."/>
            <person name="Hainaut M."/>
            <person name="Harispe M.L."/>
            <person name="Henrissat B."/>
            <person name="Hilden K.S."/>
            <person name="Hope R."/>
            <person name="Hossain A."/>
            <person name="Karabika E."/>
            <person name="Karaffa L."/>
            <person name="Karanyi Z."/>
            <person name="Krasevec N."/>
            <person name="Kuo A."/>
            <person name="Kusch H."/>
            <person name="LaButti K."/>
            <person name="Lagendijk E.L."/>
            <person name="Lapidus A."/>
            <person name="Levasseur A."/>
            <person name="Lindquist E."/>
            <person name="Lipzen A."/>
            <person name="Logrieco A.F."/>
            <person name="MacCabe A."/>
            <person name="Maekelae M.R."/>
            <person name="Malavazi I."/>
            <person name="Melin P."/>
            <person name="Meyer V."/>
            <person name="Mielnichuk N."/>
            <person name="Miskei M."/>
            <person name="Molnar A.P."/>
            <person name="Mule G."/>
            <person name="Ngan C.Y."/>
            <person name="Orejas M."/>
            <person name="Orosz E."/>
            <person name="Ouedraogo J.P."/>
            <person name="Overkamp K.M."/>
            <person name="Park H.-S."/>
            <person name="Perrone G."/>
            <person name="Piumi F."/>
            <person name="Punt P.J."/>
            <person name="Ram A.F."/>
            <person name="Ramon A."/>
            <person name="Rauscher S."/>
            <person name="Record E."/>
            <person name="Riano-Pachon D.M."/>
            <person name="Robert V."/>
            <person name="Roehrig J."/>
            <person name="Ruller R."/>
            <person name="Salamov A."/>
            <person name="Salih N.S."/>
            <person name="Samson R.A."/>
            <person name="Sandor E."/>
            <person name="Sanguinetti M."/>
            <person name="Schuetze T."/>
            <person name="Sepcic K."/>
            <person name="Shelest E."/>
            <person name="Sherlock G."/>
            <person name="Sophianopoulou V."/>
            <person name="Squina F.M."/>
            <person name="Sun H."/>
            <person name="Susca A."/>
            <person name="Todd R.B."/>
            <person name="Tsang A."/>
            <person name="Unkles S.E."/>
            <person name="van de Wiele N."/>
            <person name="van Rossen-Uffink D."/>
            <person name="Oliveira J.V."/>
            <person name="Vesth T.C."/>
            <person name="Visser J."/>
            <person name="Yu J.-H."/>
            <person name="Zhou M."/>
            <person name="Andersen M.R."/>
            <person name="Archer D.B."/>
            <person name="Baker S.E."/>
            <person name="Benoit I."/>
            <person name="Brakhage A.A."/>
            <person name="Braus G.H."/>
            <person name="Fischer R."/>
            <person name="Frisvad J.C."/>
            <person name="Goldman G.H."/>
            <person name="Houbraken J."/>
            <person name="Oakley B."/>
            <person name="Pocsi I."/>
            <person name="Scazzocchio C."/>
            <person name="Seiboth B."/>
            <person name="vanKuyk P.A."/>
            <person name="Wortman J."/>
            <person name="Dyer P.S."/>
            <person name="Grigoriev I.V."/>
        </authorList>
    </citation>
    <scope>NUCLEOTIDE SEQUENCE [LARGE SCALE GENOMIC DNA]</scope>
    <source>
        <strain evidence="12">ITEM 5010</strain>
    </source>
</reference>
<dbReference type="PANTHER" id="PTHR13367">
    <property type="entry name" value="UBIQUITIN THIOESTERASE"/>
    <property type="match status" value="1"/>
</dbReference>
<accession>A0A1R3S1H7</accession>
<dbReference type="PANTHER" id="PTHR13367:SF33">
    <property type="entry name" value="P-LOOP CONTAINING NUCLEOSIDE TRIPHOSPHATE HYDROLASE PROTEIN"/>
    <property type="match status" value="1"/>
</dbReference>
<organism evidence="11 12">
    <name type="scientific">Aspergillus carbonarius (strain ITEM 5010)</name>
    <dbReference type="NCBI Taxonomy" id="602072"/>
    <lineage>
        <taxon>Eukaryota</taxon>
        <taxon>Fungi</taxon>
        <taxon>Dikarya</taxon>
        <taxon>Ascomycota</taxon>
        <taxon>Pezizomycotina</taxon>
        <taxon>Eurotiomycetes</taxon>
        <taxon>Eurotiomycetidae</taxon>
        <taxon>Eurotiales</taxon>
        <taxon>Aspergillaceae</taxon>
        <taxon>Aspergillus</taxon>
        <taxon>Aspergillus subgen. Circumdati</taxon>
    </lineage>
</organism>
<feature type="compositionally biased region" description="Acidic residues" evidence="7">
    <location>
        <begin position="3135"/>
        <end position="3144"/>
    </location>
</feature>
<evidence type="ECO:0000256" key="1">
    <source>
        <dbReference type="ARBA" id="ARBA00000707"/>
    </source>
</evidence>
<dbReference type="EC" id="3.4.19.12" evidence="2"/>
<dbReference type="InterPro" id="IPR022105">
    <property type="entry name" value="DUF3645"/>
</dbReference>
<dbReference type="InterPro" id="IPR022099">
    <property type="entry name" value="DUF3638"/>
</dbReference>
<protein>
    <recommendedName>
        <fullName evidence="2">ubiquitinyl hydrolase 1</fullName>
        <ecNumber evidence="2">3.4.19.12</ecNumber>
    </recommendedName>
</protein>
<dbReference type="InterPro" id="IPR027417">
    <property type="entry name" value="P-loop_NTPase"/>
</dbReference>
<dbReference type="Pfam" id="PF20255">
    <property type="entry name" value="DUF6606"/>
    <property type="match status" value="1"/>
</dbReference>
<evidence type="ECO:0000256" key="4">
    <source>
        <dbReference type="ARBA" id="ARBA00022786"/>
    </source>
</evidence>
<evidence type="ECO:0000259" key="10">
    <source>
        <dbReference type="Pfam" id="PF20255"/>
    </source>
</evidence>
<feature type="region of interest" description="Disordered" evidence="7">
    <location>
        <begin position="3124"/>
        <end position="3203"/>
    </location>
</feature>
<keyword evidence="12" id="KW-1185">Reference proteome</keyword>
<feature type="domain" description="DUF3638" evidence="8">
    <location>
        <begin position="2027"/>
        <end position="2250"/>
    </location>
</feature>
<dbReference type="EMBL" id="KV907493">
    <property type="protein sequence ID" value="OOG00616.1"/>
    <property type="molecule type" value="Genomic_DNA"/>
</dbReference>
<evidence type="ECO:0000256" key="2">
    <source>
        <dbReference type="ARBA" id="ARBA00012759"/>
    </source>
</evidence>
<comment type="catalytic activity">
    <reaction evidence="1">
        <text>Thiol-dependent hydrolysis of ester, thioester, amide, peptide and isopeptide bonds formed by the C-terminal Gly of ubiquitin (a 76-residue protein attached to proteins as an intracellular targeting signal).</text>
        <dbReference type="EC" id="3.4.19.12"/>
    </reaction>
</comment>
<dbReference type="OrthoDB" id="3182339at2759"/>
<feature type="domain" description="DUF3645" evidence="9">
    <location>
        <begin position="2369"/>
        <end position="2401"/>
    </location>
</feature>
<keyword evidence="5" id="KW-0378">Hydrolase</keyword>
<evidence type="ECO:0000256" key="7">
    <source>
        <dbReference type="SAM" id="MobiDB-lite"/>
    </source>
</evidence>
<evidence type="ECO:0000313" key="12">
    <source>
        <dbReference type="Proteomes" id="UP000188318"/>
    </source>
</evidence>
<feature type="domain" description="DUF6606" evidence="10">
    <location>
        <begin position="14"/>
        <end position="285"/>
    </location>
</feature>
<keyword evidence="6" id="KW-0788">Thiol protease</keyword>
<dbReference type="GO" id="GO:0004843">
    <property type="term" value="F:cysteine-type deubiquitinase activity"/>
    <property type="evidence" value="ECO:0007669"/>
    <property type="project" value="UniProtKB-EC"/>
</dbReference>
<dbReference type="Proteomes" id="UP000188318">
    <property type="component" value="Unassembled WGS sequence"/>
</dbReference>
<dbReference type="GO" id="GO:0006508">
    <property type="term" value="P:proteolysis"/>
    <property type="evidence" value="ECO:0007669"/>
    <property type="project" value="UniProtKB-KW"/>
</dbReference>
<evidence type="ECO:0000256" key="3">
    <source>
        <dbReference type="ARBA" id="ARBA00022670"/>
    </source>
</evidence>
<keyword evidence="3" id="KW-0645">Protease</keyword>
<evidence type="ECO:0000313" key="11">
    <source>
        <dbReference type="EMBL" id="OOG00616.1"/>
    </source>
</evidence>
<dbReference type="Gene3D" id="3.40.50.300">
    <property type="entry name" value="P-loop containing nucleotide triphosphate hydrolases"/>
    <property type="match status" value="1"/>
</dbReference>
<dbReference type="STRING" id="602072.A0A1R3S1H7"/>
<evidence type="ECO:0000256" key="6">
    <source>
        <dbReference type="ARBA" id="ARBA00022807"/>
    </source>
</evidence>